<dbReference type="RefSeq" id="YP_009440053.1">
    <property type="nucleotide sequence ID" value="NC_036137.1"/>
</dbReference>
<dbReference type="PANTHER" id="PTHR23076:SF97">
    <property type="entry name" value="ATP-DEPENDENT ZINC METALLOPROTEASE YME1L1"/>
    <property type="match status" value="1"/>
</dbReference>
<dbReference type="Pfam" id="PF00004">
    <property type="entry name" value="AAA"/>
    <property type="match status" value="2"/>
</dbReference>
<keyword evidence="1" id="KW-0812">Transmembrane</keyword>
<evidence type="ECO:0000256" key="1">
    <source>
        <dbReference type="SAM" id="Phobius"/>
    </source>
</evidence>
<dbReference type="CDD" id="cd19481">
    <property type="entry name" value="RecA-like_protease"/>
    <property type="match status" value="1"/>
</dbReference>
<dbReference type="InterPro" id="IPR003960">
    <property type="entry name" value="ATPase_AAA_CS"/>
</dbReference>
<dbReference type="Gene3D" id="3.40.50.300">
    <property type="entry name" value="P-loop containing nucleotide triphosphate hydrolases"/>
    <property type="match status" value="2"/>
</dbReference>
<dbReference type="InterPro" id="IPR003959">
    <property type="entry name" value="ATPase_AAA_core"/>
</dbReference>
<evidence type="ECO:0000259" key="2">
    <source>
        <dbReference type="SMART" id="SM00382"/>
    </source>
</evidence>
<dbReference type="Gene3D" id="1.10.8.60">
    <property type="match status" value="1"/>
</dbReference>
<keyword evidence="1" id="KW-0472">Membrane</keyword>
<reference evidence="4" key="2">
    <citation type="journal article" date="2022" name="J Oceanol Limnol">
        <title>Comparative chloroplast genomes of Ulva prolifera and U. linza (Ulvophyceae) provide genetic resources for the development of interspecific markers.</title>
        <authorList>
            <person name="Liu W."/>
            <person name="Liu Q."/>
            <person name="Zhao J."/>
            <person name="Wei X."/>
            <person name="Jiang P."/>
        </authorList>
    </citation>
    <scope>NUCLEOTIDE SEQUENCE</scope>
    <source>
        <strain evidence="4">U161</strain>
    </source>
</reference>
<protein>
    <submittedName>
        <fullName evidence="3">ATP-dependent zinc metalloprotease FtsH</fullName>
    </submittedName>
</protein>
<dbReference type="SMART" id="SM00382">
    <property type="entry name" value="AAA"/>
    <property type="match status" value="1"/>
</dbReference>
<reference evidence="3" key="1">
    <citation type="submission" date="2016-05" db="EMBL/GenBank/DDBJ databases">
        <title>Complete chloroplast genome of Ulva prolifera.</title>
        <authorList>
            <person name="Wang L."/>
            <person name="Wu H."/>
            <person name="Zhou L."/>
            <person name="Zhang J."/>
            <person name="He P."/>
            <person name="Cai C."/>
        </authorList>
    </citation>
    <scope>NUCLEOTIDE SEQUENCE</scope>
</reference>
<feature type="transmembrane region" description="Helical" evidence="1">
    <location>
        <begin position="58"/>
        <end position="75"/>
    </location>
</feature>
<dbReference type="GO" id="GO:0016887">
    <property type="term" value="F:ATP hydrolysis activity"/>
    <property type="evidence" value="ECO:0007669"/>
    <property type="project" value="InterPro"/>
</dbReference>
<keyword evidence="3" id="KW-0934">Plastid</keyword>
<dbReference type="SUPFAM" id="SSF52540">
    <property type="entry name" value="P-loop containing nucleoside triphosphate hydrolases"/>
    <property type="match status" value="1"/>
</dbReference>
<dbReference type="EMBL" id="KX342867">
    <property type="protein sequence ID" value="AOT99390.1"/>
    <property type="molecule type" value="Genomic_DNA"/>
</dbReference>
<organism evidence="3">
    <name type="scientific">Ulva prolifera</name>
    <name type="common">Green seaweed</name>
    <name type="synonym">Enteromorpha prolifera</name>
    <dbReference type="NCBI Taxonomy" id="3117"/>
    <lineage>
        <taxon>Eukaryota</taxon>
        <taxon>Viridiplantae</taxon>
        <taxon>Chlorophyta</taxon>
        <taxon>core chlorophytes</taxon>
        <taxon>Ulvophyceae</taxon>
        <taxon>OUU clade</taxon>
        <taxon>Ulvales</taxon>
        <taxon>Ulvaceae</taxon>
        <taxon>Ulva</taxon>
    </lineage>
</organism>
<keyword evidence="3" id="KW-0150">Chloroplast</keyword>
<keyword evidence="3" id="KW-0378">Hydrolase</keyword>
<dbReference type="InterPro" id="IPR003593">
    <property type="entry name" value="AAA+_ATPase"/>
</dbReference>
<evidence type="ECO:0000313" key="4">
    <source>
        <dbReference type="EMBL" id="UEN67717.1"/>
    </source>
</evidence>
<dbReference type="GO" id="GO:0008237">
    <property type="term" value="F:metallopeptidase activity"/>
    <property type="evidence" value="ECO:0007669"/>
    <property type="project" value="UniProtKB-KW"/>
</dbReference>
<dbReference type="GO" id="GO:0004176">
    <property type="term" value="F:ATP-dependent peptidase activity"/>
    <property type="evidence" value="ECO:0007669"/>
    <property type="project" value="TreeGrafter"/>
</dbReference>
<keyword evidence="3" id="KW-0645">Protease</keyword>
<geneLocation type="chloroplast" evidence="3"/>
<dbReference type="PROSITE" id="PS00674">
    <property type="entry name" value="AAA"/>
    <property type="match status" value="1"/>
</dbReference>
<dbReference type="InterPro" id="IPR027417">
    <property type="entry name" value="P-loop_NTPase"/>
</dbReference>
<keyword evidence="1" id="KW-1133">Transmembrane helix</keyword>
<keyword evidence="3" id="KW-0482">Metalloprotease</keyword>
<dbReference type="GeneID" id="34829324"/>
<feature type="domain" description="AAA+ ATPase" evidence="2">
    <location>
        <begin position="1080"/>
        <end position="1292"/>
    </location>
</feature>
<dbReference type="PANTHER" id="PTHR23076">
    <property type="entry name" value="METALLOPROTEASE M41 FTSH"/>
    <property type="match status" value="1"/>
</dbReference>
<dbReference type="GO" id="GO:0005524">
    <property type="term" value="F:ATP binding"/>
    <property type="evidence" value="ECO:0007669"/>
    <property type="project" value="InterPro"/>
</dbReference>
<gene>
    <name evidence="3" type="primary">ftsH</name>
</gene>
<name>A0A288Q8E9_ULVPR</name>
<proteinExistence type="predicted"/>
<dbReference type="GO" id="GO:0006508">
    <property type="term" value="P:proteolysis"/>
    <property type="evidence" value="ECO:0007669"/>
    <property type="project" value="UniProtKB-KW"/>
</dbReference>
<sequence>MKQKNKKNLLSYNKNKKNFSFSYKDKKFKVLQLLKKLSIIYNLLIFSKKRFKNDFTNFPSNLFFIILLPLLGYTLDKQKFFSNNINNFESFFYKTLPGLNNFNKINLSNLFITWETFNYTEYFKKINWNNLKKLSYFDSSVFISFNSNLYNKKFYISTYINNNNFLPPNKIELTINSIEKNKDLNKYFISGRKFSTFFKPDLFNKNYFLSFDNKKNSNNFIFKNDNFKNNEFLNLKYWQYSFYELDHIPLKLNSVFYPYTNYDNNINFIKKNNLIEKRKNKNLTKPLFNNLFYYKKINLIKKNNLVFLSSNNFKTIIEKKNNIINFEIGNKKITSDIYNFRFFHYKIYNKLFLFKKFLKYQILNFDNNKSLNSFYDFIIIQNVKLNRPIKKNILSNNNNKLINILKNKKEPNWKNLLRKDLKNLGSTKSENFIYYNKFIHPNLNNNLSYLDEPEPPFLKNQPIFSLKKNTLENNKILKYKIKTPISIKSRENKNIIIKKNNNFINKLNDKNIKYSSLKIKPQNFSSNFLGFGSYLTKIPRNKKYSFLYYFEREFFYYLELLTQKNRSKINTSFYNYNILSFVFNNRNSSLLKNISEYKDKDKFIKGNSINYKNYILLKNKIIESDSNLVKRKVSGYLYPDTQKKNIIFINKLDLTNHSFIQIKGPKNLIYNKFKKFSNNLFFLYDKKNIINFNIEELNLNKKNNLYLKNKNNLINNLNFFGNKKMDFGLGFSYNTNNNLEFIEIDKSNYQPNLSLLYSKQRLDSKSPFSWQYPIKEDLLFLNNNYFHSLLVNKKNYHSNNLKKNQYIKTNYGTCENNKNYLLEVCDFNEIPLVPISYKSYFKYNKNYNNLNSYYSNFIKNFNNLFNTDLYELVSLKQWSLLTQIGFLLIFLNFINNLKENYGESFLTAFKTFFNNFEFDALINFKIEVGKTIKSKKIKFNDLIGGKFFLQEFNQTILLLRNSKFGIQSNFNVKKPEFNFNQNSFNEHKYKKSFVLYSKNKRYNNLFIIFNKKQKNLILNFVNNPFFGFAFFMTMAPKLSLKHKKKHSLNLKKKLGPKFNVVKKLGQNTNFSIKNLQNKIYIKGFLLVGPPGTGKTVLVKALSGEAEVPIVLESGEKLSKFSSSNDTISENAKGALELKNLFKRAKKISPCILFLDEIDSVGQNRKDVLTDYRKKKLINSSTTNSHYFLSNNKININSINFTKLDYKINNNLSFNKFNYIKNNDYLDLKKLSNNSQLNSKSLSMLTQLLCELDGLKDRNDLVIIGATNRPKTLDPALTRPGRLSKVVYIDLPGKKKRFELLKFYSKNKNSNINWEFFANQTTGLSAADLSSSLNISLLKTIYNYINLKKEQNLKLVSNFNIKNKLIPDFEEIEYGIQIIKFRNNSFKYKSYELGVLINSLMMNYNYFNQIKLINLFDFSKFILNYKKLSFIKNTNTKKKWVNLKIKENKISSLKQISRTIFYKKNRKFIRSLYLLNEKSNINKLIINKKQKYNFTNKFNQYINRLFKVNIFSSRILLFSTYIINNPLILSFNLFYSYSKNLLHYKLYYFNKKIYKFDINSNLIFDKNFITFKYNNILKYKLINYSFKLTNNIILISNKKFYYKDNNIFSLTKTINNNIKNNFNIPKKYLNTKNYFNLYNKVSLEKQTKVQQLIFSDSSFINRVSYYIAGKALILTILKKPITNLNTINLWSVKNKLNSKTKKKLFIENSIKKLINKEDFENYLFFIINGKISETKMLLDNNSKNFSNFAIDDLKELSWLLNIMVNKNNFYKTLKSKLLKQVLIQNSKNSFKKNNKQIIKNNYNKKLTSNLLINNKKIFFGNKKISLNSNSQNFNFNLWSVIPYWWETNLKLKNTNIMHWSSKKSKKVNITILLKKSSKYYYFSNNDNNNSLNVLTNNNFSNDKTILLSSLKSHNHNFINTFFKSEINWNNILIIEYYILISNLIFNLIFNCFNLLELNIEFVDYLIYYILCNERFYDFELNKLSLKYYYFNNN</sequence>
<evidence type="ECO:0000313" key="3">
    <source>
        <dbReference type="EMBL" id="AOT99390.1"/>
    </source>
</evidence>
<accession>A0A288Q8E9</accession>
<dbReference type="EMBL" id="MZ571508">
    <property type="protein sequence ID" value="UEN67717.1"/>
    <property type="molecule type" value="Genomic_DNA"/>
</dbReference>